<accession>A0A9W6I717</accession>
<dbReference type="Proteomes" id="UP001143474">
    <property type="component" value="Unassembled WGS sequence"/>
</dbReference>
<dbReference type="AlphaFoldDB" id="A0A9W6I717"/>
<evidence type="ECO:0000313" key="1">
    <source>
        <dbReference type="EMBL" id="GLK13260.1"/>
    </source>
</evidence>
<reference evidence="1" key="1">
    <citation type="journal article" date="2014" name="Int. J. Syst. Evol. Microbiol.">
        <title>Complete genome sequence of Corynebacterium casei LMG S-19264T (=DSM 44701T), isolated from a smear-ripened cheese.</title>
        <authorList>
            <consortium name="US DOE Joint Genome Institute (JGI-PGF)"/>
            <person name="Walter F."/>
            <person name="Albersmeier A."/>
            <person name="Kalinowski J."/>
            <person name="Ruckert C."/>
        </authorList>
    </citation>
    <scope>NUCLEOTIDE SEQUENCE</scope>
    <source>
        <strain evidence="1">VKM Ac-2007</strain>
    </source>
</reference>
<protein>
    <submittedName>
        <fullName evidence="1">Uncharacterized protein</fullName>
    </submittedName>
</protein>
<proteinExistence type="predicted"/>
<organism evidence="1 2">
    <name type="scientific">Streptosporangium carneum</name>
    <dbReference type="NCBI Taxonomy" id="47481"/>
    <lineage>
        <taxon>Bacteria</taxon>
        <taxon>Bacillati</taxon>
        <taxon>Actinomycetota</taxon>
        <taxon>Actinomycetes</taxon>
        <taxon>Streptosporangiales</taxon>
        <taxon>Streptosporangiaceae</taxon>
        <taxon>Streptosporangium</taxon>
    </lineage>
</organism>
<reference evidence="1" key="2">
    <citation type="submission" date="2023-01" db="EMBL/GenBank/DDBJ databases">
        <authorList>
            <person name="Sun Q."/>
            <person name="Evtushenko L."/>
        </authorList>
    </citation>
    <scope>NUCLEOTIDE SEQUENCE</scope>
    <source>
        <strain evidence="1">VKM Ac-2007</strain>
    </source>
</reference>
<comment type="caution">
    <text evidence="1">The sequence shown here is derived from an EMBL/GenBank/DDBJ whole genome shotgun (WGS) entry which is preliminary data.</text>
</comment>
<sequence>MKVLDQQRWKVQLVELAWELSDLGFDSTVRLPPGRRPSLEIFMPSGRSGSTAPLRGRVSVFTWNRRRNQGLQVVDHVRSAFEKIGKGVTP</sequence>
<name>A0A9W6I717_9ACTN</name>
<evidence type="ECO:0000313" key="2">
    <source>
        <dbReference type="Proteomes" id="UP001143474"/>
    </source>
</evidence>
<gene>
    <name evidence="1" type="ORF">GCM10017600_66710</name>
</gene>
<keyword evidence="2" id="KW-1185">Reference proteome</keyword>
<dbReference type="EMBL" id="BSEV01000021">
    <property type="protein sequence ID" value="GLK13260.1"/>
    <property type="molecule type" value="Genomic_DNA"/>
</dbReference>